<dbReference type="OrthoDB" id="5462484at2"/>
<accession>A0A547Q7V7</accession>
<evidence type="ECO:0000313" key="6">
    <source>
        <dbReference type="EMBL" id="TRD22456.1"/>
    </source>
</evidence>
<comment type="subcellular location">
    <subcellularLocation>
        <location evidence="1">Cell outer membrane</location>
    </subcellularLocation>
</comment>
<evidence type="ECO:0000313" key="7">
    <source>
        <dbReference type="Proteomes" id="UP000318590"/>
    </source>
</evidence>
<proteinExistence type="inferred from homology"/>
<organism evidence="6 7">
    <name type="scientific">Palleronia caenipelagi</name>
    <dbReference type="NCBI Taxonomy" id="2489174"/>
    <lineage>
        <taxon>Bacteria</taxon>
        <taxon>Pseudomonadati</taxon>
        <taxon>Pseudomonadota</taxon>
        <taxon>Alphaproteobacteria</taxon>
        <taxon>Rhodobacterales</taxon>
        <taxon>Roseobacteraceae</taxon>
        <taxon>Palleronia</taxon>
    </lineage>
</organism>
<keyword evidence="3" id="KW-0732">Signal</keyword>
<gene>
    <name evidence="6" type="ORF">FEV53_05205</name>
</gene>
<evidence type="ECO:0000256" key="5">
    <source>
        <dbReference type="ARBA" id="ARBA00023237"/>
    </source>
</evidence>
<sequence>MPRGSGVGVVRRRSRSLSIPFLYSAVAALQMWHEKGAINGNNSACTFQSCAAATMYEGNTLGVCELKHLAFIAGLVAAGSAAHAQETYQAPVAQAGTPDLVISAGLGMNYSPKYYGSDDYEVGPSGTFRLEYANVGPLRFGSLDPNSQPEGFRLRASFAYIGERDSDDEDELEGLDDVDATYELGMGVAYQSYNFDAYADLRYGFAGHEGFVGELGADFKMHPNDRLTLLAGPRFLIGDDDFADAYFSVSDDEAARSQFDAYDADGGLVTAGVEFGAEYLINDNWSLEGAISYDKFVGDADDSPIVEEGDDDQYGIRFRVIRRITLDF</sequence>
<evidence type="ECO:0000256" key="3">
    <source>
        <dbReference type="ARBA" id="ARBA00022729"/>
    </source>
</evidence>
<dbReference type="PANTHER" id="PTHR38776:SF1">
    <property type="entry name" value="MLTA-INTERACTING PROTEIN-RELATED"/>
    <property type="match status" value="1"/>
</dbReference>
<keyword evidence="4" id="KW-0472">Membrane</keyword>
<name>A0A547Q7V7_9RHOB</name>
<dbReference type="EMBL" id="VFSV01000006">
    <property type="protein sequence ID" value="TRD22456.1"/>
    <property type="molecule type" value="Genomic_DNA"/>
</dbReference>
<dbReference type="PANTHER" id="PTHR38776">
    <property type="entry name" value="MLTA-INTERACTING PROTEIN-RELATED"/>
    <property type="match status" value="1"/>
</dbReference>
<dbReference type="Proteomes" id="UP000318590">
    <property type="component" value="Unassembled WGS sequence"/>
</dbReference>
<dbReference type="InterPro" id="IPR010583">
    <property type="entry name" value="MipA"/>
</dbReference>
<keyword evidence="7" id="KW-1185">Reference proteome</keyword>
<dbReference type="SUPFAM" id="SSF56925">
    <property type="entry name" value="OMPA-like"/>
    <property type="match status" value="1"/>
</dbReference>
<reference evidence="6 7" key="1">
    <citation type="submission" date="2019-06" db="EMBL/GenBank/DDBJ databases">
        <title>Paenimaribius caenipelagi gen. nov., sp. nov., isolated from a tidal flat.</title>
        <authorList>
            <person name="Yoon J.-H."/>
        </authorList>
    </citation>
    <scope>NUCLEOTIDE SEQUENCE [LARGE SCALE GENOMIC DNA]</scope>
    <source>
        <strain evidence="6 7">JBTF-M29</strain>
    </source>
</reference>
<evidence type="ECO:0000256" key="4">
    <source>
        <dbReference type="ARBA" id="ARBA00023136"/>
    </source>
</evidence>
<dbReference type="Pfam" id="PF06629">
    <property type="entry name" value="MipA"/>
    <property type="match status" value="1"/>
</dbReference>
<dbReference type="GO" id="GO:0009279">
    <property type="term" value="C:cell outer membrane"/>
    <property type="evidence" value="ECO:0007669"/>
    <property type="project" value="UniProtKB-SubCell"/>
</dbReference>
<dbReference type="InterPro" id="IPR011250">
    <property type="entry name" value="OMP/PagP_B-barrel"/>
</dbReference>
<comment type="caution">
    <text evidence="6">The sequence shown here is derived from an EMBL/GenBank/DDBJ whole genome shotgun (WGS) entry which is preliminary data.</text>
</comment>
<protein>
    <submittedName>
        <fullName evidence="6">MipA/OmpV family protein</fullName>
    </submittedName>
</protein>
<dbReference type="AlphaFoldDB" id="A0A547Q7V7"/>
<keyword evidence="5" id="KW-0998">Cell outer membrane</keyword>
<comment type="similarity">
    <text evidence="2">Belongs to the MipA/OmpV family.</text>
</comment>
<evidence type="ECO:0000256" key="1">
    <source>
        <dbReference type="ARBA" id="ARBA00004442"/>
    </source>
</evidence>
<evidence type="ECO:0000256" key="2">
    <source>
        <dbReference type="ARBA" id="ARBA00005722"/>
    </source>
</evidence>